<evidence type="ECO:0000259" key="1">
    <source>
        <dbReference type="PROSITE" id="PS52045"/>
    </source>
</evidence>
<dbReference type="InterPro" id="IPR004314">
    <property type="entry name" value="Neprosin"/>
</dbReference>
<dbReference type="Pfam" id="PF03080">
    <property type="entry name" value="Neprosin"/>
    <property type="match status" value="1"/>
</dbReference>
<dbReference type="Pfam" id="PF14365">
    <property type="entry name" value="Neprosin_AP"/>
    <property type="match status" value="1"/>
</dbReference>
<dbReference type="PANTHER" id="PTHR31589:SF221">
    <property type="entry name" value="LIGASE, PUTATIVE (DUF239)-RELATED"/>
    <property type="match status" value="1"/>
</dbReference>
<organism evidence="2 3">
    <name type="scientific">Arabis nemorensis</name>
    <dbReference type="NCBI Taxonomy" id="586526"/>
    <lineage>
        <taxon>Eukaryota</taxon>
        <taxon>Viridiplantae</taxon>
        <taxon>Streptophyta</taxon>
        <taxon>Embryophyta</taxon>
        <taxon>Tracheophyta</taxon>
        <taxon>Spermatophyta</taxon>
        <taxon>Magnoliopsida</taxon>
        <taxon>eudicotyledons</taxon>
        <taxon>Gunneridae</taxon>
        <taxon>Pentapetalae</taxon>
        <taxon>rosids</taxon>
        <taxon>malvids</taxon>
        <taxon>Brassicales</taxon>
        <taxon>Brassicaceae</taxon>
        <taxon>Arabideae</taxon>
        <taxon>Arabis</taxon>
    </lineage>
</organism>
<dbReference type="EMBL" id="CABITT030000004">
    <property type="protein sequence ID" value="VVB03332.1"/>
    <property type="molecule type" value="Genomic_DNA"/>
</dbReference>
<dbReference type="PANTHER" id="PTHR31589">
    <property type="entry name" value="PROTEIN, PUTATIVE (DUF239)-RELATED-RELATED"/>
    <property type="match status" value="1"/>
</dbReference>
<gene>
    <name evidence="2" type="ORF">ANE_LOCUS13776</name>
</gene>
<keyword evidence="3" id="KW-1185">Reference proteome</keyword>
<dbReference type="AlphaFoldDB" id="A0A565BP35"/>
<dbReference type="InterPro" id="IPR053168">
    <property type="entry name" value="Glutamic_endopeptidase"/>
</dbReference>
<accession>A0A565BP35</accession>
<feature type="domain" description="Neprosin PEP catalytic" evidence="1">
    <location>
        <begin position="68"/>
        <end position="180"/>
    </location>
</feature>
<comment type="caution">
    <text evidence="2">The sequence shown here is derived from an EMBL/GenBank/DDBJ whole genome shotgun (WGS) entry which is preliminary data.</text>
</comment>
<dbReference type="PROSITE" id="PS52045">
    <property type="entry name" value="NEPROSIN_PEP_CD"/>
    <property type="match status" value="1"/>
</dbReference>
<dbReference type="InterPro" id="IPR025521">
    <property type="entry name" value="Neprosin_propep"/>
</dbReference>
<proteinExistence type="predicted"/>
<evidence type="ECO:0000313" key="2">
    <source>
        <dbReference type="EMBL" id="VVB03332.1"/>
    </source>
</evidence>
<name>A0A565BP35_9BRAS</name>
<dbReference type="OrthoDB" id="1858978at2759"/>
<reference evidence="2" key="1">
    <citation type="submission" date="2019-07" db="EMBL/GenBank/DDBJ databases">
        <authorList>
            <person name="Dittberner H."/>
        </authorList>
    </citation>
    <scope>NUCLEOTIDE SEQUENCE [LARGE SCALE GENOMIC DNA]</scope>
</reference>
<protein>
    <recommendedName>
        <fullName evidence="1">Neprosin PEP catalytic domain-containing protein</fullName>
    </recommendedName>
</protein>
<dbReference type="Proteomes" id="UP000489600">
    <property type="component" value="Unassembled WGS sequence"/>
</dbReference>
<sequence length="180" mass="20708">MRPKSYSVRDQTRGNKTDTIHQLWRTKGECPENTIPIRRTTRDDLLRSDSIENYGRKSPPTIYDLDSNRTEEVHEHAYAHVDYAEFQGSRSRISLWKPNVLSTREFSLAQTWVINGHWDTGLNSLESGWQNDSYRGTGCYNLLCPGFVQVDRDISLGAALSPISTYNGDQYDFELTIEKV</sequence>
<evidence type="ECO:0000313" key="3">
    <source>
        <dbReference type="Proteomes" id="UP000489600"/>
    </source>
</evidence>